<dbReference type="PRINTS" id="PR01036">
    <property type="entry name" value="TCRTETB"/>
</dbReference>
<keyword evidence="4 5" id="KW-0472">Membrane</keyword>
<dbReference type="Gene3D" id="1.20.1720.10">
    <property type="entry name" value="Multidrug resistance protein D"/>
    <property type="match status" value="1"/>
</dbReference>
<dbReference type="SUPFAM" id="SSF103473">
    <property type="entry name" value="MFS general substrate transporter"/>
    <property type="match status" value="1"/>
</dbReference>
<evidence type="ECO:0000256" key="5">
    <source>
        <dbReference type="SAM" id="Phobius"/>
    </source>
</evidence>
<comment type="subcellular location">
    <subcellularLocation>
        <location evidence="1">Cell membrane</location>
        <topology evidence="1">Multi-pass membrane protein</topology>
    </subcellularLocation>
</comment>
<keyword evidence="2 5" id="KW-0812">Transmembrane</keyword>
<dbReference type="PANTHER" id="PTHR42718:SF48">
    <property type="entry name" value="CONSERVED TWO-DOMAIN MEMBRANE PROTEIN-RELATED"/>
    <property type="match status" value="1"/>
</dbReference>
<feature type="transmembrane region" description="Helical" evidence="5">
    <location>
        <begin position="379"/>
        <end position="406"/>
    </location>
</feature>
<name>A0A3N1CYD3_9ACTN</name>
<dbReference type="InterPro" id="IPR020846">
    <property type="entry name" value="MFS_dom"/>
</dbReference>
<evidence type="ECO:0000313" key="8">
    <source>
        <dbReference type="Proteomes" id="UP000272400"/>
    </source>
</evidence>
<feature type="transmembrane region" description="Helical" evidence="5">
    <location>
        <begin position="319"/>
        <end position="338"/>
    </location>
</feature>
<feature type="transmembrane region" description="Helical" evidence="5">
    <location>
        <begin position="41"/>
        <end position="59"/>
    </location>
</feature>
<dbReference type="GO" id="GO:0022857">
    <property type="term" value="F:transmembrane transporter activity"/>
    <property type="evidence" value="ECO:0007669"/>
    <property type="project" value="InterPro"/>
</dbReference>
<evidence type="ECO:0000256" key="1">
    <source>
        <dbReference type="ARBA" id="ARBA00004651"/>
    </source>
</evidence>
<dbReference type="Pfam" id="PF07690">
    <property type="entry name" value="MFS_1"/>
    <property type="match status" value="1"/>
</dbReference>
<evidence type="ECO:0000259" key="6">
    <source>
        <dbReference type="PROSITE" id="PS50850"/>
    </source>
</evidence>
<dbReference type="Gene3D" id="1.20.1250.20">
    <property type="entry name" value="MFS general substrate transporter like domains"/>
    <property type="match status" value="1"/>
</dbReference>
<evidence type="ECO:0000313" key="7">
    <source>
        <dbReference type="EMBL" id="ROO86299.1"/>
    </source>
</evidence>
<feature type="transmembrane region" description="Helical" evidence="5">
    <location>
        <begin position="344"/>
        <end position="367"/>
    </location>
</feature>
<feature type="transmembrane region" description="Helical" evidence="5">
    <location>
        <begin position="71"/>
        <end position="90"/>
    </location>
</feature>
<dbReference type="InterPro" id="IPR011701">
    <property type="entry name" value="MFS"/>
</dbReference>
<dbReference type="EMBL" id="RJKE01000001">
    <property type="protein sequence ID" value="ROO86299.1"/>
    <property type="molecule type" value="Genomic_DNA"/>
</dbReference>
<feature type="transmembrane region" description="Helical" evidence="5">
    <location>
        <begin position="418"/>
        <end position="436"/>
    </location>
</feature>
<evidence type="ECO:0000256" key="3">
    <source>
        <dbReference type="ARBA" id="ARBA00022989"/>
    </source>
</evidence>
<dbReference type="GO" id="GO:0005886">
    <property type="term" value="C:plasma membrane"/>
    <property type="evidence" value="ECO:0007669"/>
    <property type="project" value="UniProtKB-SubCell"/>
</dbReference>
<organism evidence="7 8">
    <name type="scientific">Actinocorallia herbida</name>
    <dbReference type="NCBI Taxonomy" id="58109"/>
    <lineage>
        <taxon>Bacteria</taxon>
        <taxon>Bacillati</taxon>
        <taxon>Actinomycetota</taxon>
        <taxon>Actinomycetes</taxon>
        <taxon>Streptosporangiales</taxon>
        <taxon>Thermomonosporaceae</taxon>
        <taxon>Actinocorallia</taxon>
    </lineage>
</organism>
<comment type="caution">
    <text evidence="7">The sequence shown here is derived from an EMBL/GenBank/DDBJ whole genome shotgun (WGS) entry which is preliminary data.</text>
</comment>
<reference evidence="7 8" key="1">
    <citation type="submission" date="2018-11" db="EMBL/GenBank/DDBJ databases">
        <title>Sequencing the genomes of 1000 actinobacteria strains.</title>
        <authorList>
            <person name="Klenk H.-P."/>
        </authorList>
    </citation>
    <scope>NUCLEOTIDE SEQUENCE [LARGE SCALE GENOMIC DNA]</scope>
    <source>
        <strain evidence="7 8">DSM 44254</strain>
    </source>
</reference>
<evidence type="ECO:0000256" key="2">
    <source>
        <dbReference type="ARBA" id="ARBA00022692"/>
    </source>
</evidence>
<feature type="transmembrane region" description="Helical" evidence="5">
    <location>
        <begin position="96"/>
        <end position="118"/>
    </location>
</feature>
<dbReference type="PROSITE" id="PS50850">
    <property type="entry name" value="MFS"/>
    <property type="match status" value="1"/>
</dbReference>
<keyword evidence="3 5" id="KW-1133">Transmembrane helix</keyword>
<feature type="transmembrane region" description="Helical" evidence="5">
    <location>
        <begin position="130"/>
        <end position="151"/>
    </location>
</feature>
<dbReference type="Proteomes" id="UP000272400">
    <property type="component" value="Unassembled WGS sequence"/>
</dbReference>
<feature type="transmembrane region" description="Helical" evidence="5">
    <location>
        <begin position="187"/>
        <end position="208"/>
    </location>
</feature>
<dbReference type="CDD" id="cd17321">
    <property type="entry name" value="MFS_MMR_MDR_like"/>
    <property type="match status" value="1"/>
</dbReference>
<keyword evidence="8" id="KW-1185">Reference proteome</keyword>
<feature type="domain" description="Major facilitator superfamily (MFS) profile" evidence="6">
    <location>
        <begin position="5"/>
        <end position="441"/>
    </location>
</feature>
<dbReference type="InterPro" id="IPR036259">
    <property type="entry name" value="MFS_trans_sf"/>
</dbReference>
<dbReference type="OrthoDB" id="7375466at2"/>
<sequence length="451" mass="45224">MSSRSLALAAGAAFLSMLDTSIANLAFPDLGRDFGTPVHGLTWIVTLYTVLFAAVLAPSGRLADLAGPRRMYLLGTGLFAVASLACALAPDLPSLLTARAFQGAGAGAMIPASLAVLLHGTPAEGRARAIGLWSAVGALAAAVGPSVGGLLVDTFSWHSLFLVNVPVALALVFGARRLPPGGTGGRLPDLLGTLLLAAGLGLLALGVSQGSEWGWTDPRTLGVLVSGAAATAGTLLRSARHPVPALDVSLWRVPAFTTASVVSFLYGAAFYPWMLVGVLVLTRLWGYDALTAGLAMTPGAITAAAGAIALSRLASPRTAIVLGGVLMTMSAGWFWLALDPEPDFLAFWLPCGLLVGLGMGALATGISGASALSAGPARFAAATGLTTTARQFGGALGVAVLAALLAADDLGLDAFLSVYLFCGVTAVLAGAVGLALPARPQPVPTSEGAPA</sequence>
<feature type="transmembrane region" description="Helical" evidence="5">
    <location>
        <begin position="157"/>
        <end position="175"/>
    </location>
</feature>
<dbReference type="PANTHER" id="PTHR42718">
    <property type="entry name" value="MAJOR FACILITATOR SUPERFAMILY MULTIDRUG TRANSPORTER MFSC"/>
    <property type="match status" value="1"/>
</dbReference>
<protein>
    <submittedName>
        <fullName evidence="7">EmrB/QacA subfamily drug resistance transporter</fullName>
    </submittedName>
</protein>
<dbReference type="RefSeq" id="WP_123665714.1">
    <property type="nucleotide sequence ID" value="NZ_RJKE01000001.1"/>
</dbReference>
<dbReference type="AlphaFoldDB" id="A0A3N1CYD3"/>
<proteinExistence type="predicted"/>
<evidence type="ECO:0000256" key="4">
    <source>
        <dbReference type="ARBA" id="ARBA00023136"/>
    </source>
</evidence>
<accession>A0A3N1CYD3</accession>
<gene>
    <name evidence="7" type="ORF">EDD29_3863</name>
</gene>
<feature type="transmembrane region" description="Helical" evidence="5">
    <location>
        <begin position="289"/>
        <end position="310"/>
    </location>
</feature>